<dbReference type="Proteomes" id="UP000310016">
    <property type="component" value="Unassembled WGS sequence"/>
</dbReference>
<dbReference type="AlphaFoldDB" id="A0A4U0Q7W1"/>
<gene>
    <name evidence="2" type="ORF">FAZ21_02950</name>
</gene>
<sequence>MTLVAALIVMKTLAIMICQIKGKILTIALKALFLKTMKNSKAGSDGNRWTKVGDGKKAEYHRFQNDGNGNWHWNGSTNGRTANGSPRNIRPDNIPKDVKAW</sequence>
<evidence type="ECO:0000256" key="1">
    <source>
        <dbReference type="SAM" id="MobiDB-lite"/>
    </source>
</evidence>
<keyword evidence="3" id="KW-1185">Reference proteome</keyword>
<protein>
    <submittedName>
        <fullName evidence="2">Uncharacterized protein</fullName>
    </submittedName>
</protein>
<proteinExistence type="predicted"/>
<feature type="compositionally biased region" description="Polar residues" evidence="1">
    <location>
        <begin position="65"/>
        <end position="86"/>
    </location>
</feature>
<comment type="caution">
    <text evidence="2">The sequence shown here is derived from an EMBL/GenBank/DDBJ whole genome shotgun (WGS) entry which is preliminary data.</text>
</comment>
<feature type="region of interest" description="Disordered" evidence="1">
    <location>
        <begin position="64"/>
        <end position="101"/>
    </location>
</feature>
<accession>A0A4U0Q7W1</accession>
<reference evidence="2 3" key="1">
    <citation type="submission" date="2019-04" db="EMBL/GenBank/DDBJ databases">
        <title>Chitiniphilus eburnea sp. nov., a novel chitinolytic bacterium isolated from aquaculture sludge.</title>
        <authorList>
            <person name="Sheng M."/>
        </authorList>
    </citation>
    <scope>NUCLEOTIDE SEQUENCE [LARGE SCALE GENOMIC DNA]</scope>
    <source>
        <strain evidence="2 3">HX-2-15</strain>
    </source>
</reference>
<feature type="compositionally biased region" description="Basic and acidic residues" evidence="1">
    <location>
        <begin position="89"/>
        <end position="101"/>
    </location>
</feature>
<dbReference type="EMBL" id="SUMF01000002">
    <property type="protein sequence ID" value="TJZ77319.1"/>
    <property type="molecule type" value="Genomic_DNA"/>
</dbReference>
<organism evidence="2 3">
    <name type="scientific">Chitiniphilus eburneus</name>
    <dbReference type="NCBI Taxonomy" id="2571148"/>
    <lineage>
        <taxon>Bacteria</taxon>
        <taxon>Pseudomonadati</taxon>
        <taxon>Pseudomonadota</taxon>
        <taxon>Betaproteobacteria</taxon>
        <taxon>Neisseriales</taxon>
        <taxon>Chitinibacteraceae</taxon>
        <taxon>Chitiniphilus</taxon>
    </lineage>
</organism>
<evidence type="ECO:0000313" key="3">
    <source>
        <dbReference type="Proteomes" id="UP000310016"/>
    </source>
</evidence>
<dbReference type="RefSeq" id="WP_136771795.1">
    <property type="nucleotide sequence ID" value="NZ_SUMF01000002.1"/>
</dbReference>
<name>A0A4U0Q7W1_9NEIS</name>
<evidence type="ECO:0000313" key="2">
    <source>
        <dbReference type="EMBL" id="TJZ77319.1"/>
    </source>
</evidence>